<dbReference type="PANTHER" id="PTHR38753">
    <property type="entry name" value="SLR1441 PROTEIN"/>
    <property type="match status" value="1"/>
</dbReference>
<dbReference type="STRING" id="1246637.MTBBW1_1730010"/>
<dbReference type="PANTHER" id="PTHR38753:SF1">
    <property type="entry name" value="SLR1441 PROTEIN"/>
    <property type="match status" value="1"/>
</dbReference>
<dbReference type="RefSeq" id="WP_087881802.1">
    <property type="nucleotide sequence ID" value="NZ_LT828552.1"/>
</dbReference>
<proteinExistence type="predicted"/>
<sequence length="341" mass="40139">MEAAVEEKFGYLESLLGNYIVSSDVRLTRIEKEVSELTRGMQAFTYKLQADTEKFKQEIRSDTRLLKEEMKDFKDEMKDFKDEMKDFKDEMKDFKDEMKDFKDEMKDFKDEMKDFKDEMKDFKDEMKDFKDEMKDFKDGVETFKDEMTLFKSGMETFKDDMTVFKEGMETFKVEIKGFETRSEKDRQAMNKKWGELANKMGTIVEDIVAPSIPDIARQYFGIDELDSFSVRAMRKSMDRSQRREFDVLAEGGHCFFVIETKATPRTEYLQDFVKLVPSLNTWFPELQEKKLIPIFASLYIPENSIAFLTKNRIFALAMKGDTMDILNPQLLPCSPSTYAIS</sequence>
<dbReference type="SUPFAM" id="SSF58113">
    <property type="entry name" value="Apolipoprotein A-I"/>
    <property type="match status" value="1"/>
</dbReference>
<keyword evidence="1" id="KW-0175">Coiled coil</keyword>
<dbReference type="SUPFAM" id="SSF52980">
    <property type="entry name" value="Restriction endonuclease-like"/>
    <property type="match status" value="1"/>
</dbReference>
<gene>
    <name evidence="2" type="ORF">MTBBW1_1730010</name>
</gene>
<dbReference type="InterPro" id="IPR011335">
    <property type="entry name" value="Restrct_endonuc-II-like"/>
</dbReference>
<dbReference type="OrthoDB" id="5762512at2"/>
<protein>
    <submittedName>
        <fullName evidence="2">Uncharacterized protein</fullName>
    </submittedName>
</protein>
<evidence type="ECO:0000313" key="2">
    <source>
        <dbReference type="EMBL" id="SLM29212.1"/>
    </source>
</evidence>
<dbReference type="EMBL" id="FWEV01000083">
    <property type="protein sequence ID" value="SLM29212.1"/>
    <property type="molecule type" value="Genomic_DNA"/>
</dbReference>
<dbReference type="AlphaFoldDB" id="A0A1W1H9V5"/>
<dbReference type="Proteomes" id="UP000191931">
    <property type="component" value="Unassembled WGS sequence"/>
</dbReference>
<feature type="coiled-coil region" evidence="1">
    <location>
        <begin position="56"/>
        <end position="146"/>
    </location>
</feature>
<accession>A0A1W1H9V5</accession>
<evidence type="ECO:0000256" key="1">
    <source>
        <dbReference type="SAM" id="Coils"/>
    </source>
</evidence>
<organism evidence="2 3">
    <name type="scientific">Desulfamplus magnetovallimortis</name>
    <dbReference type="NCBI Taxonomy" id="1246637"/>
    <lineage>
        <taxon>Bacteria</taxon>
        <taxon>Pseudomonadati</taxon>
        <taxon>Thermodesulfobacteriota</taxon>
        <taxon>Desulfobacteria</taxon>
        <taxon>Desulfobacterales</taxon>
        <taxon>Desulfobacteraceae</taxon>
        <taxon>Desulfamplus</taxon>
    </lineage>
</organism>
<keyword evidence="3" id="KW-1185">Reference proteome</keyword>
<name>A0A1W1H9V5_9BACT</name>
<reference evidence="2 3" key="1">
    <citation type="submission" date="2017-03" db="EMBL/GenBank/DDBJ databases">
        <authorList>
            <person name="Afonso C.L."/>
            <person name="Miller P.J."/>
            <person name="Scott M.A."/>
            <person name="Spackman E."/>
            <person name="Goraichik I."/>
            <person name="Dimitrov K.M."/>
            <person name="Suarez D.L."/>
            <person name="Swayne D.E."/>
        </authorList>
    </citation>
    <scope>NUCLEOTIDE SEQUENCE [LARGE SCALE GENOMIC DNA]</scope>
    <source>
        <strain evidence="2">PRJEB14757</strain>
    </source>
</reference>
<dbReference type="Gene3D" id="1.10.287.1490">
    <property type="match status" value="1"/>
</dbReference>
<evidence type="ECO:0000313" key="3">
    <source>
        <dbReference type="Proteomes" id="UP000191931"/>
    </source>
</evidence>